<keyword evidence="13" id="KW-1185">Reference proteome</keyword>
<dbReference type="PANTHER" id="PTHR10882:SF0">
    <property type="entry name" value="DIPHTHINE METHYL ESTER SYNTHASE"/>
    <property type="match status" value="1"/>
</dbReference>
<comment type="similarity">
    <text evidence="3">Belongs to the diphthine synthase family.</text>
</comment>
<keyword evidence="6" id="KW-0808">Transferase</keyword>
<keyword evidence="10" id="KW-0812">Transmembrane</keyword>
<feature type="binding site" evidence="9">
    <location>
        <position position="183"/>
    </location>
    <ligand>
        <name>S-adenosyl-L-methionine</name>
        <dbReference type="ChEBI" id="CHEBI:59789"/>
    </ligand>
</feature>
<evidence type="ECO:0000256" key="3">
    <source>
        <dbReference type="ARBA" id="ARBA00006729"/>
    </source>
</evidence>
<dbReference type="SUPFAM" id="SSF53790">
    <property type="entry name" value="Tetrapyrrole methylase"/>
    <property type="match status" value="1"/>
</dbReference>
<comment type="catalytic activity">
    <reaction evidence="8">
        <text>2-[(3S)-amino-3-carboxypropyl]-L-histidyl-[translation elongation factor 2] + 4 S-adenosyl-L-methionine = diphthine methyl ester-[translation elongation factor 2] + 4 S-adenosyl-L-homocysteine + 3 H(+)</text>
        <dbReference type="Rhea" id="RHEA:42652"/>
        <dbReference type="Rhea" id="RHEA-COMP:9749"/>
        <dbReference type="Rhea" id="RHEA-COMP:10173"/>
        <dbReference type="ChEBI" id="CHEBI:15378"/>
        <dbReference type="ChEBI" id="CHEBI:57856"/>
        <dbReference type="ChEBI" id="CHEBI:59789"/>
        <dbReference type="ChEBI" id="CHEBI:73995"/>
        <dbReference type="ChEBI" id="CHEBI:79005"/>
        <dbReference type="EC" id="2.1.1.314"/>
    </reaction>
</comment>
<dbReference type="Pfam" id="PF00590">
    <property type="entry name" value="TP_methylase"/>
    <property type="match status" value="1"/>
</dbReference>
<dbReference type="AlphaFoldDB" id="A0AAW1BPJ2"/>
<feature type="transmembrane region" description="Helical" evidence="10">
    <location>
        <begin position="12"/>
        <end position="30"/>
    </location>
</feature>
<evidence type="ECO:0000256" key="4">
    <source>
        <dbReference type="ARBA" id="ARBA00011927"/>
    </source>
</evidence>
<feature type="binding site" evidence="9">
    <location>
        <begin position="132"/>
        <end position="133"/>
    </location>
    <ligand>
        <name>S-adenosyl-L-methionine</name>
        <dbReference type="ChEBI" id="CHEBI:59789"/>
    </ligand>
</feature>
<feature type="domain" description="Tetrapyrrole methylase" evidence="11">
    <location>
        <begin position="21"/>
        <end position="198"/>
    </location>
</feature>
<evidence type="ECO:0000256" key="2">
    <source>
        <dbReference type="ARBA" id="ARBA00005156"/>
    </source>
</evidence>
<name>A0AAW1BPJ2_CROAD</name>
<dbReference type="HAMAP" id="MF_01084">
    <property type="entry name" value="Diphthine_synth"/>
    <property type="match status" value="1"/>
</dbReference>
<evidence type="ECO:0000256" key="8">
    <source>
        <dbReference type="ARBA" id="ARBA00048752"/>
    </source>
</evidence>
<dbReference type="FunFam" id="3.40.1010.10:FF:000004">
    <property type="entry name" value="Putative diphthine synthase"/>
    <property type="match status" value="1"/>
</dbReference>
<dbReference type="GO" id="GO:0141133">
    <property type="term" value="F:diphthine methyl ester synthase activity"/>
    <property type="evidence" value="ECO:0007669"/>
    <property type="project" value="UniProtKB-EC"/>
</dbReference>
<dbReference type="NCBIfam" id="TIGR00522">
    <property type="entry name" value="dph5"/>
    <property type="match status" value="1"/>
</dbReference>
<feature type="binding site" evidence="9">
    <location>
        <position position="29"/>
    </location>
    <ligand>
        <name>S-adenosyl-L-methionine</name>
        <dbReference type="ChEBI" id="CHEBI:59789"/>
    </ligand>
</feature>
<evidence type="ECO:0000313" key="13">
    <source>
        <dbReference type="Proteomes" id="UP001474421"/>
    </source>
</evidence>
<keyword evidence="5" id="KW-0489">Methyltransferase</keyword>
<evidence type="ECO:0000256" key="5">
    <source>
        <dbReference type="ARBA" id="ARBA00022603"/>
    </source>
</evidence>
<comment type="caution">
    <text evidence="12">The sequence shown here is derived from an EMBL/GenBank/DDBJ whole genome shotgun (WGS) entry which is preliminary data.</text>
</comment>
<reference evidence="12 13" key="1">
    <citation type="journal article" date="2024" name="Proc. Natl. Acad. Sci. U.S.A.">
        <title>The genetic regulatory architecture and epigenomic basis for age-related changes in rattlesnake venom.</title>
        <authorList>
            <person name="Hogan M.P."/>
            <person name="Holding M.L."/>
            <person name="Nystrom G.S."/>
            <person name="Colston T.J."/>
            <person name="Bartlett D.A."/>
            <person name="Mason A.J."/>
            <person name="Ellsworth S.A."/>
            <person name="Rautsaw R.M."/>
            <person name="Lawrence K.C."/>
            <person name="Strickland J.L."/>
            <person name="He B."/>
            <person name="Fraser P."/>
            <person name="Margres M.J."/>
            <person name="Gilbert D.M."/>
            <person name="Gibbs H.L."/>
            <person name="Parkinson C.L."/>
            <person name="Rokyta D.R."/>
        </authorList>
    </citation>
    <scope>NUCLEOTIDE SEQUENCE [LARGE SCALE GENOMIC DNA]</scope>
    <source>
        <strain evidence="12">DRR0105</strain>
    </source>
</reference>
<evidence type="ECO:0000313" key="12">
    <source>
        <dbReference type="EMBL" id="KAK9404019.1"/>
    </source>
</evidence>
<dbReference type="Proteomes" id="UP001474421">
    <property type="component" value="Unassembled WGS sequence"/>
</dbReference>
<feature type="binding site" evidence="9">
    <location>
        <position position="245"/>
    </location>
    <ligand>
        <name>S-adenosyl-L-methionine</name>
        <dbReference type="ChEBI" id="CHEBI:59789"/>
    </ligand>
</feature>
<feature type="binding site" evidence="9">
    <location>
        <position position="270"/>
    </location>
    <ligand>
        <name>S-adenosyl-L-methionine</name>
        <dbReference type="ChEBI" id="CHEBI:59789"/>
    </ligand>
</feature>
<keyword evidence="10" id="KW-0472">Membrane</keyword>
<comment type="function">
    <text evidence="1">S-adenosyl-L-methionine-dependent methyltransferase that catalyzes four methylations of the modified target histidine residue in translation elongation factor 2 (EF-2), to form an intermediate called diphthine methyl ester. The four successive methylation reactions represent the second step of diphthamide biosynthesis.</text>
</comment>
<feature type="binding site" evidence="9">
    <location>
        <position position="107"/>
    </location>
    <ligand>
        <name>S-adenosyl-L-methionine</name>
        <dbReference type="ChEBI" id="CHEBI:59789"/>
    </ligand>
</feature>
<proteinExistence type="inferred from homology"/>
<sequence>MRRCKNPPYQNISCLVLFLKMLYLIGLGLGDAKDITVKGLEVIKQCSRVYLEAYTSILTVGKEALEDFYGKELILADREIVEQDADGILKDAHQTDVAFLVVGDPFGATTHSDLVLRAVKQGIPYRVVHNASILNAVGCCGLQLYNFGETVSIVFWTDTWKPESFFDKIIKNRKNGMHTLCLLDIKVKEQSVENLMRGKKIFEPPRYMSVNQAAEQLLAVIQNRRLQGQEPEVTENTVCVGLARVGALDQKIASGTLQDMSTVALGDPLHSMIITGILHPLEVDMLKLFAVDKSIFEHH</sequence>
<comment type="pathway">
    <text evidence="2">Protein modification; peptidyl-diphthamide biosynthesis.</text>
</comment>
<dbReference type="InterPro" id="IPR014777">
    <property type="entry name" value="4pyrrole_Mease_sub1"/>
</dbReference>
<evidence type="ECO:0000256" key="9">
    <source>
        <dbReference type="PIRSR" id="PIRSR036432-1"/>
    </source>
</evidence>
<protein>
    <recommendedName>
        <fullName evidence="4">diphthine methyl ester synthase</fullName>
        <ecNumber evidence="4">2.1.1.314</ecNumber>
    </recommendedName>
</protein>
<evidence type="ECO:0000256" key="1">
    <source>
        <dbReference type="ARBA" id="ARBA00004006"/>
    </source>
</evidence>
<dbReference type="Gene3D" id="3.40.1010.10">
    <property type="entry name" value="Cobalt-precorrin-4 Transmethylase, Domain 1"/>
    <property type="match status" value="1"/>
</dbReference>
<feature type="binding site" evidence="9">
    <location>
        <position position="104"/>
    </location>
    <ligand>
        <name>S-adenosyl-L-methionine</name>
        <dbReference type="ChEBI" id="CHEBI:59789"/>
    </ligand>
</feature>
<dbReference type="EMBL" id="JAOTOJ010000003">
    <property type="protein sequence ID" value="KAK9404019.1"/>
    <property type="molecule type" value="Genomic_DNA"/>
</dbReference>
<dbReference type="InterPro" id="IPR000878">
    <property type="entry name" value="4pyrrol_Mease"/>
</dbReference>
<dbReference type="FunFam" id="3.30.950.10:FF:000004">
    <property type="entry name" value="Diphthine synthase putative"/>
    <property type="match status" value="1"/>
</dbReference>
<dbReference type="EC" id="2.1.1.314" evidence="4"/>
<accession>A0AAW1BPJ2</accession>
<dbReference type="PIRSF" id="PIRSF036432">
    <property type="entry name" value="Diphthine_synth"/>
    <property type="match status" value="1"/>
</dbReference>
<dbReference type="CDD" id="cd11647">
    <property type="entry name" value="DHP5_DphB"/>
    <property type="match status" value="1"/>
</dbReference>
<evidence type="ECO:0000256" key="10">
    <source>
        <dbReference type="SAM" id="Phobius"/>
    </source>
</evidence>
<evidence type="ECO:0000259" key="11">
    <source>
        <dbReference type="Pfam" id="PF00590"/>
    </source>
</evidence>
<dbReference type="GO" id="GO:0017183">
    <property type="term" value="P:protein histidyl modification to diphthamide"/>
    <property type="evidence" value="ECO:0007669"/>
    <property type="project" value="InterPro"/>
</dbReference>
<gene>
    <name evidence="12" type="ORF">NXF25_008846</name>
</gene>
<evidence type="ECO:0000256" key="7">
    <source>
        <dbReference type="ARBA" id="ARBA00022691"/>
    </source>
</evidence>
<evidence type="ECO:0000256" key="6">
    <source>
        <dbReference type="ARBA" id="ARBA00022679"/>
    </source>
</evidence>
<dbReference type="PANTHER" id="PTHR10882">
    <property type="entry name" value="DIPHTHINE SYNTHASE"/>
    <property type="match status" value="1"/>
</dbReference>
<keyword evidence="7 9" id="KW-0949">S-adenosyl-L-methionine</keyword>
<dbReference type="Gene3D" id="3.30.950.10">
    <property type="entry name" value="Methyltransferase, Cobalt-precorrin-4 Transmethylase, Domain 2"/>
    <property type="match status" value="1"/>
</dbReference>
<dbReference type="InterPro" id="IPR035996">
    <property type="entry name" value="4pyrrol_Methylase_sf"/>
</dbReference>
<dbReference type="InterPro" id="IPR014776">
    <property type="entry name" value="4pyrrole_Mease_sub2"/>
</dbReference>
<dbReference type="GO" id="GO:0032259">
    <property type="term" value="P:methylation"/>
    <property type="evidence" value="ECO:0007669"/>
    <property type="project" value="UniProtKB-KW"/>
</dbReference>
<keyword evidence="10" id="KW-1133">Transmembrane helix</keyword>
<dbReference type="InterPro" id="IPR004551">
    <property type="entry name" value="Dphthn_synthase"/>
</dbReference>
<organism evidence="12 13">
    <name type="scientific">Crotalus adamanteus</name>
    <name type="common">Eastern diamondback rattlesnake</name>
    <dbReference type="NCBI Taxonomy" id="8729"/>
    <lineage>
        <taxon>Eukaryota</taxon>
        <taxon>Metazoa</taxon>
        <taxon>Chordata</taxon>
        <taxon>Craniata</taxon>
        <taxon>Vertebrata</taxon>
        <taxon>Euteleostomi</taxon>
        <taxon>Lepidosauria</taxon>
        <taxon>Squamata</taxon>
        <taxon>Bifurcata</taxon>
        <taxon>Unidentata</taxon>
        <taxon>Episquamata</taxon>
        <taxon>Toxicofera</taxon>
        <taxon>Serpentes</taxon>
        <taxon>Colubroidea</taxon>
        <taxon>Viperidae</taxon>
        <taxon>Crotalinae</taxon>
        <taxon>Crotalus</taxon>
    </lineage>
</organism>